<dbReference type="Pfam" id="PF00005">
    <property type="entry name" value="ABC_tran"/>
    <property type="match status" value="1"/>
</dbReference>
<dbReference type="GO" id="GO:0016887">
    <property type="term" value="F:ATP hydrolysis activity"/>
    <property type="evidence" value="ECO:0007669"/>
    <property type="project" value="InterPro"/>
</dbReference>
<evidence type="ECO:0000259" key="1">
    <source>
        <dbReference type="Pfam" id="PF00005"/>
    </source>
</evidence>
<dbReference type="Proteomes" id="UP000253099">
    <property type="component" value="Unassembled WGS sequence"/>
</dbReference>
<dbReference type="Gene3D" id="3.40.50.300">
    <property type="entry name" value="P-loop containing nucleotide triphosphate hydrolases"/>
    <property type="match status" value="1"/>
</dbReference>
<dbReference type="PANTHER" id="PTHR24221">
    <property type="entry name" value="ATP-BINDING CASSETTE SUB-FAMILY B"/>
    <property type="match status" value="1"/>
</dbReference>
<sequence>MSNGYETEIGENGWTLSEGECQRISIARVLLKDVPIMLSNEVTAFLDVENETKIQSALSKF</sequence>
<dbReference type="InterPro" id="IPR003439">
    <property type="entry name" value="ABC_transporter-like_ATP-bd"/>
</dbReference>
<dbReference type="GO" id="GO:0034040">
    <property type="term" value="F:ATPase-coupled lipid transmembrane transporter activity"/>
    <property type="evidence" value="ECO:0007669"/>
    <property type="project" value="TreeGrafter"/>
</dbReference>
<dbReference type="EMBL" id="NIZT01000012">
    <property type="protein sequence ID" value="RBQ24011.1"/>
    <property type="molecule type" value="Genomic_DNA"/>
</dbReference>
<dbReference type="GO" id="GO:0005524">
    <property type="term" value="F:ATP binding"/>
    <property type="evidence" value="ECO:0007669"/>
    <property type="project" value="InterPro"/>
</dbReference>
<reference evidence="2 3" key="1">
    <citation type="submission" date="2018-06" db="EMBL/GenBank/DDBJ databases">
        <title>Genomic insight into two independent archaeal endosymbiosis events.</title>
        <authorList>
            <person name="Lind A.E."/>
            <person name="Lewis W.H."/>
            <person name="Spang A."/>
            <person name="Guy L."/>
            <person name="Embley M.T."/>
            <person name="Ettema T.J.G."/>
        </authorList>
    </citation>
    <scope>NUCLEOTIDE SEQUENCE [LARGE SCALE GENOMIC DNA]</scope>
    <source>
        <strain evidence="2">NOE</strain>
    </source>
</reference>
<keyword evidence="3" id="KW-1185">Reference proteome</keyword>
<evidence type="ECO:0000313" key="3">
    <source>
        <dbReference type="Proteomes" id="UP000253099"/>
    </source>
</evidence>
<dbReference type="InterPro" id="IPR027417">
    <property type="entry name" value="P-loop_NTPase"/>
</dbReference>
<feature type="domain" description="ABC transporter" evidence="1">
    <location>
        <begin position="6"/>
        <end position="44"/>
    </location>
</feature>
<dbReference type="SUPFAM" id="SSF52540">
    <property type="entry name" value="P-loop containing nucleoside triphosphate hydrolases"/>
    <property type="match status" value="1"/>
</dbReference>
<dbReference type="PANTHER" id="PTHR24221:SF654">
    <property type="entry name" value="ATP-BINDING CASSETTE SUB-FAMILY B MEMBER 6"/>
    <property type="match status" value="1"/>
</dbReference>
<organism evidence="2 3">
    <name type="scientific">Candidatus Methanobinarius endosymbioticus</name>
    <dbReference type="NCBI Taxonomy" id="2006182"/>
    <lineage>
        <taxon>Archaea</taxon>
        <taxon>Methanobacteriati</taxon>
        <taxon>Methanobacteriota</taxon>
        <taxon>Methanomada group</taxon>
        <taxon>Methanobacteria</taxon>
        <taxon>Methanobacteriales</taxon>
        <taxon>Methanobacteriaceae</taxon>
        <taxon>Candidatus Methanobinarius</taxon>
    </lineage>
</organism>
<dbReference type="AlphaFoldDB" id="A0A366MCQ0"/>
<comment type="caution">
    <text evidence="2">The sequence shown here is derived from an EMBL/GenBank/DDBJ whole genome shotgun (WGS) entry which is preliminary data.</text>
</comment>
<gene>
    <name evidence="2" type="ORF">ALNOE001_05630</name>
</gene>
<evidence type="ECO:0000313" key="2">
    <source>
        <dbReference type="EMBL" id="RBQ24011.1"/>
    </source>
</evidence>
<dbReference type="InterPro" id="IPR039421">
    <property type="entry name" value="Type_1_exporter"/>
</dbReference>
<accession>A0A366MCQ0</accession>
<proteinExistence type="predicted"/>
<name>A0A366MCQ0_9EURY</name>
<protein>
    <recommendedName>
        <fullName evidence="1">ABC transporter domain-containing protein</fullName>
    </recommendedName>
</protein>